<dbReference type="InterPro" id="IPR051209">
    <property type="entry name" value="FAD-bind_Monooxygenase_sf"/>
</dbReference>
<dbReference type="Gene3D" id="3.50.50.60">
    <property type="entry name" value="FAD/NAD(P)-binding domain"/>
    <property type="match status" value="1"/>
</dbReference>
<dbReference type="PANTHER" id="PTHR42877:SF5">
    <property type="entry name" value="L-ORNITHINE N(5)-MONOOXYGENASE-RELATED"/>
    <property type="match status" value="1"/>
</dbReference>
<protein>
    <submittedName>
        <fullName evidence="2">FAD/NAD(P)-binding domain-containing protein</fullName>
    </submittedName>
</protein>
<accession>A0A8E2JCD2</accession>
<proteinExistence type="inferred from homology"/>
<dbReference type="InterPro" id="IPR036188">
    <property type="entry name" value="FAD/NAD-bd_sf"/>
</dbReference>
<evidence type="ECO:0000256" key="1">
    <source>
        <dbReference type="ARBA" id="ARBA00010139"/>
    </source>
</evidence>
<dbReference type="SUPFAM" id="SSF51905">
    <property type="entry name" value="FAD/NAD(P)-binding domain"/>
    <property type="match status" value="1"/>
</dbReference>
<dbReference type="OrthoDB" id="74360at2759"/>
<dbReference type="PANTHER" id="PTHR42877">
    <property type="entry name" value="L-ORNITHINE N(5)-MONOOXYGENASE-RELATED"/>
    <property type="match status" value="1"/>
</dbReference>
<evidence type="ECO:0000313" key="2">
    <source>
        <dbReference type="EMBL" id="OCK76849.1"/>
    </source>
</evidence>
<gene>
    <name evidence="2" type="ORF">K432DRAFT_436842</name>
</gene>
<reference evidence="2 3" key="1">
    <citation type="journal article" date="2016" name="Nat. Commun.">
        <title>Ectomycorrhizal ecology is imprinted in the genome of the dominant symbiotic fungus Cenococcum geophilum.</title>
        <authorList>
            <consortium name="DOE Joint Genome Institute"/>
            <person name="Peter M."/>
            <person name="Kohler A."/>
            <person name="Ohm R.A."/>
            <person name="Kuo A."/>
            <person name="Krutzmann J."/>
            <person name="Morin E."/>
            <person name="Arend M."/>
            <person name="Barry K.W."/>
            <person name="Binder M."/>
            <person name="Choi C."/>
            <person name="Clum A."/>
            <person name="Copeland A."/>
            <person name="Grisel N."/>
            <person name="Haridas S."/>
            <person name="Kipfer T."/>
            <person name="LaButti K."/>
            <person name="Lindquist E."/>
            <person name="Lipzen A."/>
            <person name="Maire R."/>
            <person name="Meier B."/>
            <person name="Mihaltcheva S."/>
            <person name="Molinier V."/>
            <person name="Murat C."/>
            <person name="Poggeler S."/>
            <person name="Quandt C.A."/>
            <person name="Sperisen C."/>
            <person name="Tritt A."/>
            <person name="Tisserant E."/>
            <person name="Crous P.W."/>
            <person name="Henrissat B."/>
            <person name="Nehls U."/>
            <person name="Egli S."/>
            <person name="Spatafora J.W."/>
            <person name="Grigoriev I.V."/>
            <person name="Martin F.M."/>
        </authorList>
    </citation>
    <scope>NUCLEOTIDE SEQUENCE [LARGE SCALE GENOMIC DNA]</scope>
    <source>
        <strain evidence="2 3">CBS 459.81</strain>
    </source>
</reference>
<dbReference type="Proteomes" id="UP000250266">
    <property type="component" value="Unassembled WGS sequence"/>
</dbReference>
<dbReference type="EMBL" id="KV745174">
    <property type="protein sequence ID" value="OCK76849.1"/>
    <property type="molecule type" value="Genomic_DNA"/>
</dbReference>
<comment type="similarity">
    <text evidence="1">Belongs to the FAD-binding monooxygenase family.</text>
</comment>
<evidence type="ECO:0000313" key="3">
    <source>
        <dbReference type="Proteomes" id="UP000250266"/>
    </source>
</evidence>
<keyword evidence="3" id="KW-1185">Reference proteome</keyword>
<name>A0A8E2JCD2_9PEZI</name>
<sequence>MSFNTEVLIIGAGMPVHKFEIIEKSNDVGGTWLANTYPGCGCNPRLVMKVLDATEIQSYFRGVADQYNISLSIQFHSTVEKVVWDEAMVTIKDRNAKKSQTRRCKVLISGVGAPSLPKECELPGDVVVLGNRCSAIQFVPILSDGPDAVKRITQFNRQVHYLSPRENSYYSAAFKNVMRYEMEHNFSEFTVQGGRPIWKEQVKTNEQYIKQTAPEKHPEALIPKRILSDRRVHADAIVLAIVFATQQMLFPIETRDKKGISVNYHVVIYTVECQINVTLRLIAPILKTFPSYHSRSILASLSLHRSSPSLVQVKPEAARADNAWTQGEVKKFVWASGWTYWAMDPKAGMNIMIIFFQKRDFMYKDSKSGKEVNVWGSILGWANRALTVGLVFRGGLAAVSGGWR</sequence>
<organism evidence="2 3">
    <name type="scientific">Lepidopterella palustris CBS 459.81</name>
    <dbReference type="NCBI Taxonomy" id="1314670"/>
    <lineage>
        <taxon>Eukaryota</taxon>
        <taxon>Fungi</taxon>
        <taxon>Dikarya</taxon>
        <taxon>Ascomycota</taxon>
        <taxon>Pezizomycotina</taxon>
        <taxon>Dothideomycetes</taxon>
        <taxon>Pleosporomycetidae</taxon>
        <taxon>Mytilinidiales</taxon>
        <taxon>Argynnaceae</taxon>
        <taxon>Lepidopterella</taxon>
    </lineage>
</organism>
<dbReference type="AlphaFoldDB" id="A0A8E2JCD2"/>